<sequence length="131" mass="14778">MKISKTVQQWIKYARTDLSMAKASLQISSQYKNGAAFLAQQSAEKIVKAYLTFKRIRTPKTHDMEFLLAEVAKIDPNLAKKISKAEGLTIYAVTYRYPDAERKTMTVAKVKKAIQIAEEVFEACLKAIKSS</sequence>
<comment type="caution">
    <text evidence="2">The sequence shown here is derived from an EMBL/GenBank/DDBJ whole genome shotgun (WGS) entry which is preliminary data.</text>
</comment>
<dbReference type="Gene3D" id="1.20.120.330">
    <property type="entry name" value="Nucleotidyltransferases domain 2"/>
    <property type="match status" value="1"/>
</dbReference>
<evidence type="ECO:0000313" key="2">
    <source>
        <dbReference type="EMBL" id="KYG61436.1"/>
    </source>
</evidence>
<dbReference type="SMART" id="SM00748">
    <property type="entry name" value="HEPN"/>
    <property type="match status" value="1"/>
</dbReference>
<gene>
    <name evidence="2" type="ORF">AZI86_17125</name>
</gene>
<dbReference type="InterPro" id="IPR007842">
    <property type="entry name" value="HEPN_dom"/>
</dbReference>
<dbReference type="AlphaFoldDB" id="A0A150WEJ4"/>
<dbReference type="Proteomes" id="UP000075320">
    <property type="component" value="Unassembled WGS sequence"/>
</dbReference>
<proteinExistence type="predicted"/>
<evidence type="ECO:0000259" key="1">
    <source>
        <dbReference type="PROSITE" id="PS50910"/>
    </source>
</evidence>
<evidence type="ECO:0000313" key="3">
    <source>
        <dbReference type="Proteomes" id="UP000075320"/>
    </source>
</evidence>
<accession>A0A150WEJ4</accession>
<reference evidence="2 3" key="1">
    <citation type="submission" date="2016-03" db="EMBL/GenBank/DDBJ databases">
        <authorList>
            <person name="Ploux O."/>
        </authorList>
    </citation>
    <scope>NUCLEOTIDE SEQUENCE [LARGE SCALE GENOMIC DNA]</scope>
    <source>
        <strain evidence="2 3">R0</strain>
    </source>
</reference>
<dbReference type="PROSITE" id="PS50910">
    <property type="entry name" value="HEPN"/>
    <property type="match status" value="1"/>
</dbReference>
<protein>
    <recommendedName>
        <fullName evidence="1">HEPN domain-containing protein</fullName>
    </recommendedName>
</protein>
<keyword evidence="3" id="KW-1185">Reference proteome</keyword>
<dbReference type="EMBL" id="LUKE01000006">
    <property type="protein sequence ID" value="KYG61436.1"/>
    <property type="molecule type" value="Genomic_DNA"/>
</dbReference>
<organism evidence="2 3">
    <name type="scientific">Bdellovibrio bacteriovorus</name>
    <dbReference type="NCBI Taxonomy" id="959"/>
    <lineage>
        <taxon>Bacteria</taxon>
        <taxon>Pseudomonadati</taxon>
        <taxon>Bdellovibrionota</taxon>
        <taxon>Bdellovibrionia</taxon>
        <taxon>Bdellovibrionales</taxon>
        <taxon>Pseudobdellovibrionaceae</taxon>
        <taxon>Bdellovibrio</taxon>
    </lineage>
</organism>
<dbReference type="Pfam" id="PF05168">
    <property type="entry name" value="HEPN"/>
    <property type="match status" value="1"/>
</dbReference>
<feature type="domain" description="HEPN" evidence="1">
    <location>
        <begin position="13"/>
        <end position="120"/>
    </location>
</feature>
<dbReference type="OrthoDB" id="9810875at2"/>
<dbReference type="SUPFAM" id="SSF81593">
    <property type="entry name" value="Nucleotidyltransferase substrate binding subunit/domain"/>
    <property type="match status" value="1"/>
</dbReference>
<dbReference type="RefSeq" id="WP_061836518.1">
    <property type="nucleotide sequence ID" value="NZ_LUKE01000006.1"/>
</dbReference>
<name>A0A150WEJ4_BDEBC</name>